<evidence type="ECO:0000256" key="1">
    <source>
        <dbReference type="ARBA" id="ARBA00001917"/>
    </source>
</evidence>
<dbReference type="PROSITE" id="PS51384">
    <property type="entry name" value="FAD_FR"/>
    <property type="match status" value="1"/>
</dbReference>
<feature type="compositionally biased region" description="Polar residues" evidence="8">
    <location>
        <begin position="336"/>
        <end position="345"/>
    </location>
</feature>
<dbReference type="InterPro" id="IPR023173">
    <property type="entry name" value="NADPH_Cyt_P450_Rdtase_alpha"/>
</dbReference>
<protein>
    <submittedName>
        <fullName evidence="11">Uncharacterized protein</fullName>
    </submittedName>
</protein>
<feature type="compositionally biased region" description="Low complexity" evidence="8">
    <location>
        <begin position="324"/>
        <end position="335"/>
    </location>
</feature>
<dbReference type="PANTHER" id="PTHR19384:SF128">
    <property type="entry name" value="NADPH OXIDOREDUCTASE A"/>
    <property type="match status" value="1"/>
</dbReference>
<keyword evidence="3" id="KW-0285">Flavoprotein</keyword>
<dbReference type="InterPro" id="IPR029039">
    <property type="entry name" value="Flavoprotein-like_sf"/>
</dbReference>
<sequence length="797" mass="86806">MPDIPVTVLFGTEYGFSQEVAEDICKTVSQNSRYRPVLRNMADYPEGFELGQAQALLIACSTQGDGVPPIEAQDFCSWLNSKAAPSLNGVNFSVCAMGDKCFQEPLYCCTGRILDKRLEELGGKRFAPRAEINAEDWPAINFWLQRAMIELEKLPLKPYEIPPDAPQELSNAKAPHEAGPGKRWTRRRPFIAKVVDKEDLTVIREKGKDKETIRVTIDTEGSGLTYNPGDSLALRPLNDPGMVEELLQMFGLPEDTPVTIPGFHYRDPTLSDPGVLTLHQALTSCYDIRYPKMRMLQTLLDHMPPAGQGTAAQSTPTAIRHTSAAAGVAPAATNASTTKFPSSKLSPVANGHAASQNSDSMAQSVSGDGLEGCAENGADGNGDGQEQPAMANGDGSANGKKQPAMPDGDGSSNADGQKQPAMANGHGPANGGLKTAGNAAASLSGEAYGLVPHQNGSLSVGSHDSTGSMFAKSPDNGQQQNSGDQHGLGEADGHVDVAVQGEVGGEVCIGQHLEHSVATCNEQRHHLEELKAGRAEGIGPYWMSTHVTDWMRDFSCSRPPLETLLKCLRPLQPRLYSISSAPSEHPTQIQITVAVVRYQSLGIQRSGVASVQLADRLQVGSAALVYIQPSQDFAMPEEASRPMIMIGPGTGIAPFRSFIIEHQHRIQKNTAASEPRQGRKLLFFGCRARQEDYLYGEWLEHQAAKGQLDLFTAFSREQEQKVYVQDRLRQQSDLVWELLQQQGHIYVCGDASAMAPTVEKTLIEIFREHQKGDNESLAEEYLQKLRAEHRYQRDVWF</sequence>
<evidence type="ECO:0000256" key="7">
    <source>
        <dbReference type="ARBA" id="ARBA00023002"/>
    </source>
</evidence>
<dbReference type="InterPro" id="IPR003097">
    <property type="entry name" value="CysJ-like_FAD-binding"/>
</dbReference>
<evidence type="ECO:0000313" key="12">
    <source>
        <dbReference type="Proteomes" id="UP001438707"/>
    </source>
</evidence>
<feature type="region of interest" description="Disordered" evidence="8">
    <location>
        <begin position="306"/>
        <end position="437"/>
    </location>
</feature>
<evidence type="ECO:0000256" key="8">
    <source>
        <dbReference type="SAM" id="MobiDB-lite"/>
    </source>
</evidence>
<evidence type="ECO:0000259" key="10">
    <source>
        <dbReference type="PROSITE" id="PS51384"/>
    </source>
</evidence>
<dbReference type="Pfam" id="PF00258">
    <property type="entry name" value="Flavodoxin_1"/>
    <property type="match status" value="1"/>
</dbReference>
<evidence type="ECO:0000256" key="6">
    <source>
        <dbReference type="ARBA" id="ARBA00022857"/>
    </source>
</evidence>
<dbReference type="Gene3D" id="3.40.50.80">
    <property type="entry name" value="Nucleotide-binding domain of ferredoxin-NADP reductase (FNR) module"/>
    <property type="match status" value="1"/>
</dbReference>
<dbReference type="PRINTS" id="PR00369">
    <property type="entry name" value="FLAVODOXIN"/>
</dbReference>
<dbReference type="InterPro" id="IPR001094">
    <property type="entry name" value="Flavdoxin-like"/>
</dbReference>
<comment type="cofactor">
    <cofactor evidence="2">
        <name>FAD</name>
        <dbReference type="ChEBI" id="CHEBI:57692"/>
    </cofactor>
</comment>
<keyword evidence="6" id="KW-0521">NADP</keyword>
<dbReference type="GO" id="GO:0005829">
    <property type="term" value="C:cytosol"/>
    <property type="evidence" value="ECO:0007669"/>
    <property type="project" value="TreeGrafter"/>
</dbReference>
<keyword evidence="12" id="KW-1185">Reference proteome</keyword>
<dbReference type="Gene3D" id="1.20.990.10">
    <property type="entry name" value="NADPH-cytochrome p450 Reductase, Chain A, domain 3"/>
    <property type="match status" value="2"/>
</dbReference>
<comment type="cofactor">
    <cofactor evidence="1">
        <name>FMN</name>
        <dbReference type="ChEBI" id="CHEBI:58210"/>
    </cofactor>
</comment>
<proteinExistence type="predicted"/>
<feature type="compositionally biased region" description="Polar residues" evidence="8">
    <location>
        <begin position="454"/>
        <end position="468"/>
    </location>
</feature>
<dbReference type="Gene3D" id="2.40.30.10">
    <property type="entry name" value="Translation factors"/>
    <property type="match status" value="2"/>
</dbReference>
<dbReference type="InterPro" id="IPR017938">
    <property type="entry name" value="Riboflavin_synthase-like_b-brl"/>
</dbReference>
<dbReference type="GO" id="GO:0016491">
    <property type="term" value="F:oxidoreductase activity"/>
    <property type="evidence" value="ECO:0007669"/>
    <property type="project" value="UniProtKB-KW"/>
</dbReference>
<evidence type="ECO:0000256" key="4">
    <source>
        <dbReference type="ARBA" id="ARBA00022643"/>
    </source>
</evidence>
<dbReference type="PANTHER" id="PTHR19384">
    <property type="entry name" value="NITRIC OXIDE SYNTHASE-RELATED"/>
    <property type="match status" value="1"/>
</dbReference>
<dbReference type="Pfam" id="PF00667">
    <property type="entry name" value="FAD_binding_1"/>
    <property type="match status" value="2"/>
</dbReference>
<keyword evidence="7" id="KW-0560">Oxidoreductase</keyword>
<dbReference type="FunFam" id="3.40.50.80:FF:000001">
    <property type="entry name" value="NADPH--cytochrome P450 reductase 1"/>
    <property type="match status" value="1"/>
</dbReference>
<accession>A0AAW1RS94</accession>
<dbReference type="Proteomes" id="UP001438707">
    <property type="component" value="Unassembled WGS sequence"/>
</dbReference>
<dbReference type="GO" id="GO:0050660">
    <property type="term" value="F:flavin adenine dinucleotide binding"/>
    <property type="evidence" value="ECO:0007669"/>
    <property type="project" value="TreeGrafter"/>
</dbReference>
<feature type="domain" description="FAD-binding FR-type" evidence="10">
    <location>
        <begin position="187"/>
        <end position="636"/>
    </location>
</feature>
<dbReference type="SUPFAM" id="SSF52343">
    <property type="entry name" value="Ferredoxin reductase-like, C-terminal NADP-linked domain"/>
    <property type="match status" value="1"/>
</dbReference>
<evidence type="ECO:0000256" key="3">
    <source>
        <dbReference type="ARBA" id="ARBA00022630"/>
    </source>
</evidence>
<feature type="compositionally biased region" description="Polar residues" evidence="8">
    <location>
        <begin position="353"/>
        <end position="366"/>
    </location>
</feature>
<evidence type="ECO:0000256" key="2">
    <source>
        <dbReference type="ARBA" id="ARBA00001974"/>
    </source>
</evidence>
<dbReference type="InterPro" id="IPR039261">
    <property type="entry name" value="FNR_nucleotide-bd"/>
</dbReference>
<gene>
    <name evidence="11" type="ORF">WJX74_000804</name>
</gene>
<comment type="caution">
    <text evidence="11">The sequence shown here is derived from an EMBL/GenBank/DDBJ whole genome shotgun (WGS) entry which is preliminary data.</text>
</comment>
<keyword evidence="4" id="KW-0288">FMN</keyword>
<evidence type="ECO:0000259" key="9">
    <source>
        <dbReference type="PROSITE" id="PS50902"/>
    </source>
</evidence>
<evidence type="ECO:0000313" key="11">
    <source>
        <dbReference type="EMBL" id="KAK9836448.1"/>
    </source>
</evidence>
<dbReference type="SUPFAM" id="SSF63380">
    <property type="entry name" value="Riboflavin synthase domain-like"/>
    <property type="match status" value="2"/>
</dbReference>
<dbReference type="InterPro" id="IPR017927">
    <property type="entry name" value="FAD-bd_FR_type"/>
</dbReference>
<feature type="domain" description="Flavodoxin-like" evidence="9">
    <location>
        <begin position="6"/>
        <end position="148"/>
    </location>
</feature>
<reference evidence="11 12" key="1">
    <citation type="journal article" date="2024" name="Nat. Commun.">
        <title>Phylogenomics reveals the evolutionary origins of lichenization in chlorophyte algae.</title>
        <authorList>
            <person name="Puginier C."/>
            <person name="Libourel C."/>
            <person name="Otte J."/>
            <person name="Skaloud P."/>
            <person name="Haon M."/>
            <person name="Grisel S."/>
            <person name="Petersen M."/>
            <person name="Berrin J.G."/>
            <person name="Delaux P.M."/>
            <person name="Dal Grande F."/>
            <person name="Keller J."/>
        </authorList>
    </citation>
    <scope>NUCLEOTIDE SEQUENCE [LARGE SCALE GENOMIC DNA]</scope>
    <source>
        <strain evidence="11 12">SAG 2145</strain>
    </source>
</reference>
<feature type="compositionally biased region" description="Polar residues" evidence="8">
    <location>
        <begin position="475"/>
        <end position="484"/>
    </location>
</feature>
<dbReference type="InterPro" id="IPR008254">
    <property type="entry name" value="Flavodoxin/NO_synth"/>
</dbReference>
<dbReference type="GO" id="GO:0010181">
    <property type="term" value="F:FMN binding"/>
    <property type="evidence" value="ECO:0007669"/>
    <property type="project" value="InterPro"/>
</dbReference>
<dbReference type="InterPro" id="IPR001433">
    <property type="entry name" value="OxRdtase_FAD/NAD-bd"/>
</dbReference>
<evidence type="ECO:0000256" key="5">
    <source>
        <dbReference type="ARBA" id="ARBA00022827"/>
    </source>
</evidence>
<dbReference type="PROSITE" id="PS50902">
    <property type="entry name" value="FLAVODOXIN_LIKE"/>
    <property type="match status" value="1"/>
</dbReference>
<dbReference type="Gene3D" id="3.40.50.360">
    <property type="match status" value="1"/>
</dbReference>
<dbReference type="SUPFAM" id="SSF52218">
    <property type="entry name" value="Flavoproteins"/>
    <property type="match status" value="1"/>
</dbReference>
<organism evidence="11 12">
    <name type="scientific">Apatococcus lobatus</name>
    <dbReference type="NCBI Taxonomy" id="904363"/>
    <lineage>
        <taxon>Eukaryota</taxon>
        <taxon>Viridiplantae</taxon>
        <taxon>Chlorophyta</taxon>
        <taxon>core chlorophytes</taxon>
        <taxon>Trebouxiophyceae</taxon>
        <taxon>Chlorellales</taxon>
        <taxon>Chlorellaceae</taxon>
        <taxon>Apatococcus</taxon>
    </lineage>
</organism>
<dbReference type="Pfam" id="PF00175">
    <property type="entry name" value="NAD_binding_1"/>
    <property type="match status" value="1"/>
</dbReference>
<name>A0AAW1RS94_9CHLO</name>
<dbReference type="EMBL" id="JALJOS010000007">
    <property type="protein sequence ID" value="KAK9836448.1"/>
    <property type="molecule type" value="Genomic_DNA"/>
</dbReference>
<keyword evidence="5" id="KW-0274">FAD</keyword>
<dbReference type="AlphaFoldDB" id="A0AAW1RS94"/>
<feature type="region of interest" description="Disordered" evidence="8">
    <location>
        <begin position="454"/>
        <end position="491"/>
    </location>
</feature>